<dbReference type="EMBL" id="PZAO01000056">
    <property type="protein sequence ID" value="PTG67194.1"/>
    <property type="molecule type" value="Genomic_DNA"/>
</dbReference>
<dbReference type="Pfam" id="PF11546">
    <property type="entry name" value="CompInhib_SCIN"/>
    <property type="match status" value="1"/>
</dbReference>
<reference evidence="11 12" key="1">
    <citation type="journal article" date="2016" name="Front. Microbiol.">
        <title>Comprehensive Phylogenetic Analysis of Bovine Non-aureus Staphylococci Species Based on Whole-Genome Sequencing.</title>
        <authorList>
            <person name="Naushad S."/>
            <person name="Barkema H.W."/>
            <person name="Luby C."/>
            <person name="Condas L.A."/>
            <person name="Nobrega D.B."/>
            <person name="Carson D.A."/>
            <person name="De Buck J."/>
        </authorList>
    </citation>
    <scope>NUCLEOTIDE SEQUENCE [LARGE SCALE GENOMIC DNA]</scope>
    <source>
        <strain evidence="9 12">SNUC 105</strain>
        <strain evidence="10 11">SNUC 1363</strain>
    </source>
</reference>
<dbReference type="Proteomes" id="UP000242008">
    <property type="component" value="Unassembled WGS sequence"/>
</dbReference>
<evidence type="ECO:0000256" key="7">
    <source>
        <dbReference type="ARBA" id="ARBA00025334"/>
    </source>
</evidence>
<evidence type="ECO:0000256" key="5">
    <source>
        <dbReference type="ARBA" id="ARBA00022729"/>
    </source>
</evidence>
<comment type="caution">
    <text evidence="9">The sequence shown here is derived from an EMBL/GenBank/DDBJ whole genome shotgun (WGS) entry which is preliminary data.</text>
</comment>
<evidence type="ECO:0000313" key="13">
    <source>
        <dbReference type="Proteomes" id="UP001240157"/>
    </source>
</evidence>
<proteinExistence type="inferred from homology"/>
<evidence type="ECO:0000256" key="3">
    <source>
        <dbReference type="ARBA" id="ARBA00015649"/>
    </source>
</evidence>
<sequence>MNMKSLIITGFAATMLATTFSTTGATEAQASTTAQNQSFTDNTYENKKMEQELQSLYKDVNSKILLSVSQSPYFKRELTAAKAKANIALKKKNYAKMAQAKAELERLYDELDRSLYPDNY</sequence>
<gene>
    <name evidence="9" type="ORF">BU638_02670</name>
    <name evidence="10" type="ORF">BU676_12135</name>
    <name evidence="8" type="ORF">RCF65_11745</name>
</gene>
<comment type="subcellular location">
    <subcellularLocation>
        <location evidence="1">Secreted</location>
    </subcellularLocation>
</comment>
<comment type="function">
    <text evidence="7">Involved in countering the first line of host defense mechanisms. Efficiently inhibits opsonization, phagocytosis and killing of S.aureus by human neutrophils. Acts by binding and stabilizing human C3 convertases (C4b2a and C3bBb), leading to their inactivation. The convertases are no longer able to cleave complement C3, therefore preventing further C3b deposition on the bacterial surface and phagocytosis of the bacterium. Also prevents C5a-induced neutrophil responses.</text>
</comment>
<dbReference type="RefSeq" id="WP_051604953.1">
    <property type="nucleotide sequence ID" value="NZ_BMDK01000001.1"/>
</dbReference>
<protein>
    <recommendedName>
        <fullName evidence="3">Staphylococcal complement inhibitor</fullName>
    </recommendedName>
</protein>
<dbReference type="EMBL" id="PZCM01000002">
    <property type="protein sequence ID" value="PTG28523.1"/>
    <property type="molecule type" value="Genomic_DNA"/>
</dbReference>
<evidence type="ECO:0000313" key="10">
    <source>
        <dbReference type="EMBL" id="PTG67194.1"/>
    </source>
</evidence>
<keyword evidence="5" id="KW-0732">Signal</keyword>
<evidence type="ECO:0000256" key="2">
    <source>
        <dbReference type="ARBA" id="ARBA00007022"/>
    </source>
</evidence>
<evidence type="ECO:0000256" key="4">
    <source>
        <dbReference type="ARBA" id="ARBA00022525"/>
    </source>
</evidence>
<dbReference type="AlphaFoldDB" id="A0AAJ2K4M1"/>
<evidence type="ECO:0000313" key="11">
    <source>
        <dbReference type="Proteomes" id="UP000242008"/>
    </source>
</evidence>
<comment type="similarity">
    <text evidence="2">Belongs to the SCIN family.</text>
</comment>
<dbReference type="Proteomes" id="UP000242144">
    <property type="component" value="Unassembled WGS sequence"/>
</dbReference>
<evidence type="ECO:0000256" key="6">
    <source>
        <dbReference type="ARBA" id="ARBA00023026"/>
    </source>
</evidence>
<organism evidence="9 12">
    <name type="scientific">Staphylococcus chromogenes</name>
    <name type="common">Staphylococcus hyicus subsp. chromogenes</name>
    <dbReference type="NCBI Taxonomy" id="46126"/>
    <lineage>
        <taxon>Bacteria</taxon>
        <taxon>Bacillati</taxon>
        <taxon>Bacillota</taxon>
        <taxon>Bacilli</taxon>
        <taxon>Bacillales</taxon>
        <taxon>Staphylococcaceae</taxon>
        <taxon>Staphylococcus</taxon>
    </lineage>
</organism>
<evidence type="ECO:0000313" key="12">
    <source>
        <dbReference type="Proteomes" id="UP000242144"/>
    </source>
</evidence>
<keyword evidence="11" id="KW-1185">Reference proteome</keyword>
<dbReference type="Gene3D" id="1.20.1270.10">
    <property type="match status" value="1"/>
</dbReference>
<evidence type="ECO:0000256" key="1">
    <source>
        <dbReference type="ARBA" id="ARBA00004613"/>
    </source>
</evidence>
<keyword evidence="4" id="KW-0964">Secreted</keyword>
<dbReference type="EMBL" id="JAVGJF010000289">
    <property type="protein sequence ID" value="MDQ7176645.1"/>
    <property type="molecule type" value="Genomic_DNA"/>
</dbReference>
<reference evidence="9" key="2">
    <citation type="submission" date="2018-03" db="EMBL/GenBank/DDBJ databases">
        <authorList>
            <person name="Naushad S."/>
        </authorList>
    </citation>
    <scope>NUCLEOTIDE SEQUENCE</scope>
    <source>
        <strain evidence="9">SNUC 105</strain>
        <strain evidence="10">SNUC 1363</strain>
    </source>
</reference>
<dbReference type="InterPro" id="IPR029048">
    <property type="entry name" value="HSP70_C_sf"/>
</dbReference>
<dbReference type="Proteomes" id="UP001240157">
    <property type="component" value="Unassembled WGS sequence"/>
</dbReference>
<dbReference type="GeneID" id="93655911"/>
<accession>A0AAJ2K4M1</accession>
<reference evidence="8 13" key="3">
    <citation type="submission" date="2023-08" db="EMBL/GenBank/DDBJ databases">
        <title>Whole genome sequencing of Staphylococcus chromogenes NNSch 2386.</title>
        <authorList>
            <person name="Kropotov V.S."/>
            <person name="Boriskina E.V."/>
            <person name="Gordinskaya N.A."/>
            <person name="Shkurkina I.S."/>
            <person name="Kryazhev D.V."/>
            <person name="Alekseeva A.E."/>
            <person name="Makhova M.A."/>
        </authorList>
    </citation>
    <scope>NUCLEOTIDE SEQUENCE [LARGE SCALE GENOMIC DNA]</scope>
    <source>
        <strain evidence="8 13">NNSch 2386</strain>
    </source>
</reference>
<name>A0AAJ2K4M1_STACR</name>
<dbReference type="InterPro" id="IPR021612">
    <property type="entry name" value="SCIN"/>
</dbReference>
<evidence type="ECO:0000313" key="9">
    <source>
        <dbReference type="EMBL" id="PTG28523.1"/>
    </source>
</evidence>
<evidence type="ECO:0000313" key="8">
    <source>
        <dbReference type="EMBL" id="MDQ7176645.1"/>
    </source>
</evidence>
<dbReference type="GO" id="GO:0005576">
    <property type="term" value="C:extracellular region"/>
    <property type="evidence" value="ECO:0007669"/>
    <property type="project" value="UniProtKB-SubCell"/>
</dbReference>
<keyword evidence="6" id="KW-0843">Virulence</keyword>